<dbReference type="GO" id="GO:0005794">
    <property type="term" value="C:Golgi apparatus"/>
    <property type="evidence" value="ECO:0007669"/>
    <property type="project" value="UniProtKB-SubCell"/>
</dbReference>
<dbReference type="Proteomes" id="UP000801492">
    <property type="component" value="Unassembled WGS sequence"/>
</dbReference>
<dbReference type="Pfam" id="PF01465">
    <property type="entry name" value="GRIP"/>
    <property type="match status" value="1"/>
</dbReference>
<organism evidence="7 8">
    <name type="scientific">Ignelater luminosus</name>
    <name type="common">Cucubano</name>
    <name type="synonym">Pyrophorus luminosus</name>
    <dbReference type="NCBI Taxonomy" id="2038154"/>
    <lineage>
        <taxon>Eukaryota</taxon>
        <taxon>Metazoa</taxon>
        <taxon>Ecdysozoa</taxon>
        <taxon>Arthropoda</taxon>
        <taxon>Hexapoda</taxon>
        <taxon>Insecta</taxon>
        <taxon>Pterygota</taxon>
        <taxon>Neoptera</taxon>
        <taxon>Endopterygota</taxon>
        <taxon>Coleoptera</taxon>
        <taxon>Polyphaga</taxon>
        <taxon>Elateriformia</taxon>
        <taxon>Elateroidea</taxon>
        <taxon>Elateridae</taxon>
        <taxon>Agrypninae</taxon>
        <taxon>Pyrophorini</taxon>
        <taxon>Ignelater</taxon>
    </lineage>
</organism>
<proteinExistence type="predicted"/>
<feature type="region of interest" description="Disordered" evidence="5">
    <location>
        <begin position="1251"/>
        <end position="1279"/>
    </location>
</feature>
<feature type="region of interest" description="Disordered" evidence="5">
    <location>
        <begin position="62"/>
        <end position="84"/>
    </location>
</feature>
<feature type="coiled-coil region" evidence="4">
    <location>
        <begin position="497"/>
        <end position="688"/>
    </location>
</feature>
<protein>
    <recommendedName>
        <fullName evidence="6">GRIP domain-containing protein</fullName>
    </recommendedName>
</protein>
<evidence type="ECO:0000259" key="6">
    <source>
        <dbReference type="PROSITE" id="PS50913"/>
    </source>
</evidence>
<evidence type="ECO:0000313" key="7">
    <source>
        <dbReference type="EMBL" id="KAF2882578.1"/>
    </source>
</evidence>
<evidence type="ECO:0000313" key="8">
    <source>
        <dbReference type="Proteomes" id="UP000801492"/>
    </source>
</evidence>
<dbReference type="PANTHER" id="PTHR18921:SF2">
    <property type="entry name" value="THYROID RECEPTOR-INTERACTING PROTEIN 11"/>
    <property type="match status" value="1"/>
</dbReference>
<keyword evidence="8" id="KW-1185">Reference proteome</keyword>
<feature type="coiled-coil region" evidence="4">
    <location>
        <begin position="91"/>
        <end position="379"/>
    </location>
</feature>
<comment type="caution">
    <text evidence="7">The sequence shown here is derived from an EMBL/GenBank/DDBJ whole genome shotgun (WGS) entry which is preliminary data.</text>
</comment>
<feature type="compositionally biased region" description="Low complexity" evidence="5">
    <location>
        <begin position="1264"/>
        <end position="1278"/>
    </location>
</feature>
<name>A0A8K0C8I2_IGNLU</name>
<evidence type="ECO:0000256" key="4">
    <source>
        <dbReference type="SAM" id="Coils"/>
    </source>
</evidence>
<dbReference type="GO" id="GO:0007030">
    <property type="term" value="P:Golgi organization"/>
    <property type="evidence" value="ECO:0007669"/>
    <property type="project" value="TreeGrafter"/>
</dbReference>
<evidence type="ECO:0000256" key="5">
    <source>
        <dbReference type="SAM" id="MobiDB-lite"/>
    </source>
</evidence>
<dbReference type="EMBL" id="VTPC01090604">
    <property type="protein sequence ID" value="KAF2882578.1"/>
    <property type="molecule type" value="Genomic_DNA"/>
</dbReference>
<dbReference type="GO" id="GO:0006888">
    <property type="term" value="P:endoplasmic reticulum to Golgi vesicle-mediated transport"/>
    <property type="evidence" value="ECO:0007669"/>
    <property type="project" value="TreeGrafter"/>
</dbReference>
<accession>A0A8K0C8I2</accession>
<evidence type="ECO:0000256" key="3">
    <source>
        <dbReference type="ARBA" id="ARBA00023054"/>
    </source>
</evidence>
<evidence type="ECO:0000256" key="2">
    <source>
        <dbReference type="ARBA" id="ARBA00023034"/>
    </source>
</evidence>
<dbReference type="InterPro" id="IPR000237">
    <property type="entry name" value="GRIP_dom"/>
</dbReference>
<evidence type="ECO:0000256" key="1">
    <source>
        <dbReference type="ARBA" id="ARBA00004555"/>
    </source>
</evidence>
<dbReference type="OrthoDB" id="425925at2759"/>
<dbReference type="GO" id="GO:0031267">
    <property type="term" value="F:small GTPase binding"/>
    <property type="evidence" value="ECO:0007669"/>
    <property type="project" value="TreeGrafter"/>
</dbReference>
<feature type="coiled-coil region" evidence="4">
    <location>
        <begin position="738"/>
        <end position="765"/>
    </location>
</feature>
<feature type="coiled-coil region" evidence="4">
    <location>
        <begin position="805"/>
        <end position="1154"/>
    </location>
</feature>
<sequence>MSWLNFNESLNSIKGQLSSFASGVLADVKETENDVAPTKSKIENLERWQQINNEEIQQQISEENGTNNWSWESPGQPHNLPQQDASDKDIKRLLQEKIDILETEKRELLLSLEQLDLDCQQTTDKLVTLKDNLQTSYNELKSDYEKLQNEYGEVLNENMEKTKEIEHLKKNQSFENKTNEDFNELRLNLKIKDSSVELEQLKNENARLLKEIEDMRKRDEELMKFDDDRQLLILKNNKLNDENEELKQLIENLRRENETLSRQSKEEERNTRDEYEKLKNENLNLLEDHKNLIGENKHLTIKLNELDGILTETKNNLCKLQNKNEELQNENIKLKHELEEFTNRCKQLKIEIENLNHNHSKLTIENQQLRVEIEKLQNLPNEEDINKFNREKEILHEKYLSIITDTMKKYINSDVTSKIFSLDPNEEPQVLEFAGKVETLLKLLLDFKTKTESLEKELCEVTQEKNKVMTEKNFEIEKLLKNSEILSQEVITKTQAIKDYEDECGELMKNNDLLISELQSYKNNSGLQTISESNEDNMLLLESQLENANKRIQDLELIISDLENSKQDVNLETQTELEYIKKQLNMTGQELSHSKEEYQNLLLRYNNLEEEKHNLRSSLDKIKTDYENIEYKYTEINVNMEALKEENEEHKSNYKKVESLNVNLTHKNELLQNVVDDLKQELHVELENSKQKEFEMRNLVERLQNSKMYETKLKLQVDTICKELQTASEAKQVLEIKYSQNVTKLEQLEGELMKIKNEYNTVINKSNDDGALETKEDVKINNTISDLQSQLENVNKEKDFIHFECTELKKTLSEITQQNDELQQKNSHLEHQINEVATSRNEIIALVTAKHQENVQYHNEIQRLNHLLSTETEKALQLEAELHKLTTEPPPSINPEELAQKNEELLQKIQEIEKLTDQNNFLREKCEVLAQNLLQEQSNVQKVLTERISASEKEQSLSKELERLRAHLVEIEEMYTQELLQAEQKNKDMQAKVNEIEQREKDSSSIYTSVNIRANQQVETLQTQLQLVTNQRDELRVKVSDLEDQNNKQVAALTNLQLVLEQFQKEREKDVQQETERVRRQITVEKQIQQSLHSEINNLKLQLEESKQGLQAASRLSDQLEKSKQQIVSLKDEVTKLQEQLKASETKYKELSMQADTKVDKSLIKNLIIGYISSSHSNDQYQILKIIATVLDFNQKESDKVNLNKPQQGGWLNSILHPQNLNSNQPMSQQSLSEAFVRFLENESKPKVLPNLLISNQAKKGEGSTSSSSTTPRQSPSPLVLSEVVLPTFVDFAKSRNSSSILKDVLKDNS</sequence>
<reference evidence="7" key="1">
    <citation type="submission" date="2019-08" db="EMBL/GenBank/DDBJ databases">
        <title>The genome of the North American firefly Photinus pyralis.</title>
        <authorList>
            <consortium name="Photinus pyralis genome working group"/>
            <person name="Fallon T.R."/>
            <person name="Sander Lower S.E."/>
            <person name="Weng J.-K."/>
        </authorList>
    </citation>
    <scope>NUCLEOTIDE SEQUENCE</scope>
    <source>
        <strain evidence="7">TRF0915ILg1</strain>
        <tissue evidence="7">Whole body</tissue>
    </source>
</reference>
<feature type="domain" description="GRIP" evidence="6">
    <location>
        <begin position="1154"/>
        <end position="1204"/>
    </location>
</feature>
<dbReference type="PROSITE" id="PS50913">
    <property type="entry name" value="GRIP"/>
    <property type="match status" value="1"/>
</dbReference>
<comment type="subcellular location">
    <subcellularLocation>
        <location evidence="1">Golgi apparatus</location>
    </subcellularLocation>
</comment>
<dbReference type="PANTHER" id="PTHR18921">
    <property type="entry name" value="MYOSIN HEAVY CHAIN - RELATED"/>
    <property type="match status" value="1"/>
</dbReference>
<gene>
    <name evidence="7" type="ORF">ILUMI_23595</name>
</gene>
<keyword evidence="3 4" id="KW-0175">Coiled coil</keyword>
<keyword evidence="2" id="KW-0333">Golgi apparatus</keyword>